<protein>
    <submittedName>
        <fullName evidence="1">Uncharacterized protein</fullName>
    </submittedName>
</protein>
<gene>
    <name evidence="1" type="ORF">N7460_002280</name>
</gene>
<organism evidence="1 2">
    <name type="scientific">Penicillium canescens</name>
    <dbReference type="NCBI Taxonomy" id="5083"/>
    <lineage>
        <taxon>Eukaryota</taxon>
        <taxon>Fungi</taxon>
        <taxon>Dikarya</taxon>
        <taxon>Ascomycota</taxon>
        <taxon>Pezizomycotina</taxon>
        <taxon>Eurotiomycetes</taxon>
        <taxon>Eurotiomycetidae</taxon>
        <taxon>Eurotiales</taxon>
        <taxon>Aspergillaceae</taxon>
        <taxon>Penicillium</taxon>
    </lineage>
</organism>
<keyword evidence="2" id="KW-1185">Reference proteome</keyword>
<name>A0AAD6NCK7_PENCN</name>
<accession>A0AAD6NCK7</accession>
<evidence type="ECO:0000313" key="1">
    <source>
        <dbReference type="EMBL" id="KAJ6051746.1"/>
    </source>
</evidence>
<proteinExistence type="predicted"/>
<evidence type="ECO:0000313" key="2">
    <source>
        <dbReference type="Proteomes" id="UP001219568"/>
    </source>
</evidence>
<reference evidence="1" key="2">
    <citation type="submission" date="2023-01" db="EMBL/GenBank/DDBJ databases">
        <authorList>
            <person name="Petersen C."/>
        </authorList>
    </citation>
    <scope>NUCLEOTIDE SEQUENCE</scope>
    <source>
        <strain evidence="1">IBT 15450</strain>
    </source>
</reference>
<comment type="caution">
    <text evidence="1">The sequence shown here is derived from an EMBL/GenBank/DDBJ whole genome shotgun (WGS) entry which is preliminary data.</text>
</comment>
<sequence length="192" mass="21170">MTQTLQDHITSLHTLSLADTIKAITTVTPGLKTSIQPKYGYFVTHSDYDGIADLEDLGRLWLKAGRDCFDEHAALELRLLHYQQTDIFDKLYVDLDKRLEAGLKDGSIAPPVRDPDAGCSCCAGVPSSVILCGFAEGEAFHFTPEEYEGFWVEQENSGSRYRDGVCMSVMASLKQVEEALARTSGVEVVSML</sequence>
<dbReference type="AlphaFoldDB" id="A0AAD6NCK7"/>
<dbReference type="Proteomes" id="UP001219568">
    <property type="component" value="Unassembled WGS sequence"/>
</dbReference>
<reference evidence="1" key="1">
    <citation type="journal article" date="2023" name="IMA Fungus">
        <title>Comparative genomic study of the Penicillium genus elucidates a diverse pangenome and 15 lateral gene transfer events.</title>
        <authorList>
            <person name="Petersen C."/>
            <person name="Sorensen T."/>
            <person name="Nielsen M.R."/>
            <person name="Sondergaard T.E."/>
            <person name="Sorensen J.L."/>
            <person name="Fitzpatrick D.A."/>
            <person name="Frisvad J.C."/>
            <person name="Nielsen K.L."/>
        </authorList>
    </citation>
    <scope>NUCLEOTIDE SEQUENCE</scope>
    <source>
        <strain evidence="1">IBT 15450</strain>
    </source>
</reference>
<dbReference type="EMBL" id="JAQJZL010000002">
    <property type="protein sequence ID" value="KAJ6051746.1"/>
    <property type="molecule type" value="Genomic_DNA"/>
</dbReference>